<evidence type="ECO:0000256" key="4">
    <source>
        <dbReference type="SAM" id="Coils"/>
    </source>
</evidence>
<dbReference type="EMBL" id="BMKU01000002">
    <property type="protein sequence ID" value="GGG87458.1"/>
    <property type="molecule type" value="Genomic_DNA"/>
</dbReference>
<evidence type="ECO:0000313" key="7">
    <source>
        <dbReference type="Proteomes" id="UP000596938"/>
    </source>
</evidence>
<dbReference type="SUPFAM" id="SSF52540">
    <property type="entry name" value="P-loop containing nucleoside triphosphate hydrolases"/>
    <property type="match status" value="1"/>
</dbReference>
<dbReference type="GO" id="GO:0005524">
    <property type="term" value="F:ATP binding"/>
    <property type="evidence" value="ECO:0007669"/>
    <property type="project" value="UniProtKB-KW"/>
</dbReference>
<keyword evidence="2" id="KW-0234">DNA repair</keyword>
<dbReference type="InterPro" id="IPR027417">
    <property type="entry name" value="P-loop_NTPase"/>
</dbReference>
<feature type="coiled-coil region" evidence="4">
    <location>
        <begin position="704"/>
        <end position="741"/>
    </location>
</feature>
<dbReference type="PANTHER" id="PTHR32182">
    <property type="entry name" value="DNA REPLICATION AND REPAIR PROTEIN RECF"/>
    <property type="match status" value="1"/>
</dbReference>
<feature type="region of interest" description="Disordered" evidence="5">
    <location>
        <begin position="1"/>
        <end position="36"/>
    </location>
</feature>
<keyword evidence="3" id="KW-0742">SOS response</keyword>
<comment type="caution">
    <text evidence="6">The sequence shown here is derived from an EMBL/GenBank/DDBJ whole genome shotgun (WGS) entry which is preliminary data.</text>
</comment>
<dbReference type="Pfam" id="PF13558">
    <property type="entry name" value="SbcC_Walker_B"/>
    <property type="match status" value="1"/>
</dbReference>
<keyword evidence="6" id="KW-0067">ATP-binding</keyword>
<evidence type="ECO:0000256" key="5">
    <source>
        <dbReference type="SAM" id="MobiDB-lite"/>
    </source>
</evidence>
<dbReference type="Pfam" id="PF13555">
    <property type="entry name" value="AAA_29"/>
    <property type="match status" value="1"/>
</dbReference>
<evidence type="ECO:0000256" key="2">
    <source>
        <dbReference type="ARBA" id="ARBA00023204"/>
    </source>
</evidence>
<accession>A0ABQ1XAR9</accession>
<dbReference type="RefSeq" id="WP_188809112.1">
    <property type="nucleotide sequence ID" value="NZ_BAAAWV010000001.1"/>
</dbReference>
<feature type="coiled-coil region" evidence="4">
    <location>
        <begin position="422"/>
        <end position="467"/>
    </location>
</feature>
<keyword evidence="1" id="KW-0227">DNA damage</keyword>
<keyword evidence="6" id="KW-0547">Nucleotide-binding</keyword>
<organism evidence="6 7">
    <name type="scientific">Pseudarthrobacter polychromogenes</name>
    <dbReference type="NCBI Taxonomy" id="1676"/>
    <lineage>
        <taxon>Bacteria</taxon>
        <taxon>Bacillati</taxon>
        <taxon>Actinomycetota</taxon>
        <taxon>Actinomycetes</taxon>
        <taxon>Micrococcales</taxon>
        <taxon>Micrococcaceae</taxon>
        <taxon>Pseudarthrobacter</taxon>
    </lineage>
</organism>
<evidence type="ECO:0000256" key="1">
    <source>
        <dbReference type="ARBA" id="ARBA00022763"/>
    </source>
</evidence>
<dbReference type="PANTHER" id="PTHR32182:SF0">
    <property type="entry name" value="DNA REPLICATION AND REPAIR PROTEIN RECF"/>
    <property type="match status" value="1"/>
</dbReference>
<gene>
    <name evidence="6" type="ORF">GCM10011577_06960</name>
</gene>
<reference evidence="7" key="1">
    <citation type="journal article" date="2019" name="Int. J. Syst. Evol. Microbiol.">
        <title>The Global Catalogue of Microorganisms (GCM) 10K type strain sequencing project: providing services to taxonomists for standard genome sequencing and annotation.</title>
        <authorList>
            <consortium name="The Broad Institute Genomics Platform"/>
            <consortium name="The Broad Institute Genome Sequencing Center for Infectious Disease"/>
            <person name="Wu L."/>
            <person name="Ma J."/>
        </authorList>
    </citation>
    <scope>NUCLEOTIDE SEQUENCE [LARGE SCALE GENOMIC DNA]</scope>
    <source>
        <strain evidence="7">CGMCC 1.1927</strain>
    </source>
</reference>
<keyword evidence="7" id="KW-1185">Reference proteome</keyword>
<protein>
    <submittedName>
        <fullName evidence="6">ATP-binding protein</fullName>
    </submittedName>
</protein>
<evidence type="ECO:0000256" key="3">
    <source>
        <dbReference type="ARBA" id="ARBA00023236"/>
    </source>
</evidence>
<sequence>MTADLQDSLFSLEDPAEAPESPEQNTEDDAGTPPGYRLHRLELLNWGTFHQGVRTFRLDGANSLLTGDIGSGKSTVVDAITTLLLPANKIEYNKAAGAQKKERTLMSYVRGYHKSTRSTGGENSKPVSLRGTGSLTVVLAVFRNAVLDKSVTLAVTLWAVQEAGQPNRFYSLAETDQSIAADFANFGQDPFKLKKKLKAAGATVHDTFEPYAAAFKRQFGISGNQAMELFHRTVSMKQVENITSFVRTNMLDEDDVESRIKNLIHHFDDLKKAHGAVLRAKDQIAMLAPIREGASRHAQLTHEDQEARDQRDQLHPWFTNQKLILSLEHAAELDSTGQRLREDNAAVTSRITELRHDLSAVAEDIRSNGGGRLAAIDADIARLDREAAVQRTRYHTYAAAAAELGLRAPEDRVLFDANRDGLAAVESRLAEQNRDLQEQRTELTMTRTVLTERAADLKAELTSLQSRRNLLPLDQVGIRRRLCEGSGVPEKALPFVGELLRVRDGEAAWEGAAERTLRGFALSLLVPAEHYAAVSSWVDSNNLRGKLVYLRVGDSYTARSAEPGTLAAKIAIKQGTPFRDFLLEELAGRFDYVCCDTLADFRRFPKAVTANGQLKGGRGRHEKDDRKDIADRRNYVLGWDNQDKVNRFLTELDEANGQLQVAATQLASVDRQLGDLGRKNQQLGTVRSVADFGEVSWELTARRIEEYKEERRALESASNILQELAAREAVLKADLLRFEERAGKIQQRLGANEKDTENLAEAIAECRAVLAEDPLTDDPGLLASVAGLAAGAPGERVLTYKNTVAVESAVRQELTKAIDALSKRLATAEAGTVRLMADFRNKYLNETTEIDASLDAAGDYSRLLEQLEKNDLPKFEAHFKESLNQNTIHEVVAFNAFLDSRRQDIVSRINKINESLATIEYNRGRHIQLEHQNTTDLDVRQFGTDLRACSEGTIGDEDQYSEQKYLQVERLIERFRGRDGFTALDERWTSKVTDVRNWFTFSASEKWTETGEEFEHFTDSGGKSGGQKEKLAYTILAAALAFQFGLGANQAPAGAGTSAGKGRSFRFVVIDEAFGRGSDESARYGLELFQRMKLQLLIVTPLQKIHVIEPFVAHVGFVANTNGNDSKLRNMTIQEYRDERDRHAG</sequence>
<name>A0ABQ1XAR9_9MICC</name>
<dbReference type="Proteomes" id="UP000596938">
    <property type="component" value="Unassembled WGS sequence"/>
</dbReference>
<keyword evidence="4" id="KW-0175">Coiled coil</keyword>
<evidence type="ECO:0000313" key="6">
    <source>
        <dbReference type="EMBL" id="GGG87458.1"/>
    </source>
</evidence>
<dbReference type="Gene3D" id="3.40.1140.10">
    <property type="match status" value="1"/>
</dbReference>
<proteinExistence type="predicted"/>